<dbReference type="EMBL" id="CP044548">
    <property type="protein sequence ID" value="QFQ30088.1"/>
    <property type="molecule type" value="Genomic_DNA"/>
</dbReference>
<evidence type="ECO:0000256" key="1">
    <source>
        <dbReference type="SAM" id="MobiDB-lite"/>
    </source>
</evidence>
<reference evidence="3 4" key="1">
    <citation type="submission" date="2019-09" db="EMBL/GenBank/DDBJ databases">
        <title>Complete Genome Sequence of Janibacter melonis M714 with both human health impact and industrial applications.</title>
        <authorList>
            <person name="Jin M."/>
            <person name="Zhao Q.R."/>
        </authorList>
    </citation>
    <scope>NUCLEOTIDE SEQUENCE [LARGE SCALE GENOMIC DNA]</scope>
    <source>
        <strain evidence="3 4">M714</strain>
    </source>
</reference>
<proteinExistence type="predicted"/>
<feature type="transmembrane region" description="Helical" evidence="2">
    <location>
        <begin position="287"/>
        <end position="307"/>
    </location>
</feature>
<keyword evidence="2" id="KW-0812">Transmembrane</keyword>
<evidence type="ECO:0000313" key="4">
    <source>
        <dbReference type="Proteomes" id="UP000271708"/>
    </source>
</evidence>
<dbReference type="Pfam" id="PF11271">
    <property type="entry name" value="PorA"/>
    <property type="match status" value="1"/>
</dbReference>
<dbReference type="RefSeq" id="WP_148041564.1">
    <property type="nucleotide sequence ID" value="NZ_BAAAKD010000001.1"/>
</dbReference>
<organism evidence="3 4">
    <name type="scientific">Janibacter melonis</name>
    <dbReference type="NCBI Taxonomy" id="262209"/>
    <lineage>
        <taxon>Bacteria</taxon>
        <taxon>Bacillati</taxon>
        <taxon>Actinomycetota</taxon>
        <taxon>Actinomycetes</taxon>
        <taxon>Micrococcales</taxon>
        <taxon>Intrasporangiaceae</taxon>
        <taxon>Janibacter</taxon>
    </lineage>
</organism>
<dbReference type="AlphaFoldDB" id="A0A5P8FLA6"/>
<feature type="compositionally biased region" description="Basic and acidic residues" evidence="1">
    <location>
        <begin position="346"/>
        <end position="357"/>
    </location>
</feature>
<evidence type="ECO:0000256" key="2">
    <source>
        <dbReference type="SAM" id="Phobius"/>
    </source>
</evidence>
<dbReference type="GeneID" id="59160870"/>
<feature type="region of interest" description="Disordered" evidence="1">
    <location>
        <begin position="315"/>
        <end position="357"/>
    </location>
</feature>
<protein>
    <submittedName>
        <fullName evidence="3">DUF3068 domain-containing protein</fullName>
    </submittedName>
</protein>
<dbReference type="Proteomes" id="UP000271708">
    <property type="component" value="Chromosome"/>
</dbReference>
<evidence type="ECO:0000313" key="3">
    <source>
        <dbReference type="EMBL" id="QFQ30088.1"/>
    </source>
</evidence>
<dbReference type="KEGG" id="jme:EEW87_006840"/>
<keyword evidence="2" id="KW-0472">Membrane</keyword>
<sequence>MRKVLPAVVIGLGAFLLTMGLLLKFVAYPRLAVVPLDMNTQAVVVDDDASFFDADNVKPATGKLTTISTVIGDPQASEDASEQTGRKVAVWELGQKSDNNDDNYPMSASTERVAFDRTTGEAINCCEENVDGTQVTHEGLVVKFPFDTQPVDTYRWWDGNTKAAYPVKYEGEDEVQGMGVYKFTTDVPLTKYATRELPDYALGLKDAGPIQADRYYSNKRTFYVQPATGVIIDRVEEQHQEFRAPGAETLDALDTTSRFTQETVDANVEEYKSKGALLAAVNGPASYAMIVLGVLLLLAGVLLSLVLGRRRREDAAHAQPAYAGTPAYYDSPAHGDAPAPVDPDQDTVRRSDLRRDG</sequence>
<dbReference type="InterPro" id="IPR021424">
    <property type="entry name" value="PorA"/>
</dbReference>
<accession>A0A5P8FLA6</accession>
<gene>
    <name evidence="3" type="ORF">EEW87_006840</name>
</gene>
<name>A0A5P8FLA6_9MICO</name>
<keyword evidence="2" id="KW-1133">Transmembrane helix</keyword>
<dbReference type="OrthoDB" id="153031at2"/>